<dbReference type="Gene3D" id="3.30.560.10">
    <property type="entry name" value="Glucose Oxidase, domain 3"/>
    <property type="match status" value="1"/>
</dbReference>
<protein>
    <recommendedName>
        <fullName evidence="4">Glucose-methanol-choline oxidoreductase N-terminal domain-containing protein</fullName>
    </recommendedName>
</protein>
<dbReference type="Gene3D" id="3.50.50.60">
    <property type="entry name" value="FAD/NAD(P)-binding domain"/>
    <property type="match status" value="1"/>
</dbReference>
<accession>A0A9P0G628</accession>
<dbReference type="PANTHER" id="PTHR11552">
    <property type="entry name" value="GLUCOSE-METHANOL-CHOLINE GMC OXIDOREDUCTASE"/>
    <property type="match status" value="1"/>
</dbReference>
<evidence type="ECO:0000313" key="6">
    <source>
        <dbReference type="Proteomes" id="UP001152759"/>
    </source>
</evidence>
<dbReference type="Proteomes" id="UP001152759">
    <property type="component" value="Chromosome 8"/>
</dbReference>
<dbReference type="InterPro" id="IPR000172">
    <property type="entry name" value="GMC_OxRdtase_N"/>
</dbReference>
<comment type="similarity">
    <text evidence="1">Belongs to the GMC oxidoreductase family.</text>
</comment>
<keyword evidence="2" id="KW-0285">Flavoprotein</keyword>
<dbReference type="Pfam" id="PF00732">
    <property type="entry name" value="GMC_oxred_N"/>
    <property type="match status" value="1"/>
</dbReference>
<feature type="signal peptide" evidence="3">
    <location>
        <begin position="1"/>
        <end position="21"/>
    </location>
</feature>
<gene>
    <name evidence="5" type="ORF">BEMITA_LOCUS13015</name>
</gene>
<evidence type="ECO:0000256" key="1">
    <source>
        <dbReference type="ARBA" id="ARBA00010790"/>
    </source>
</evidence>
<evidence type="ECO:0000256" key="2">
    <source>
        <dbReference type="PIRSR" id="PIRSR000137-2"/>
    </source>
</evidence>
<dbReference type="PROSITE" id="PS00624">
    <property type="entry name" value="GMC_OXRED_2"/>
    <property type="match status" value="1"/>
</dbReference>
<name>A0A9P0G628_BEMTA</name>
<organism evidence="5 6">
    <name type="scientific">Bemisia tabaci</name>
    <name type="common">Sweetpotato whitefly</name>
    <name type="synonym">Aleurodes tabaci</name>
    <dbReference type="NCBI Taxonomy" id="7038"/>
    <lineage>
        <taxon>Eukaryota</taxon>
        <taxon>Metazoa</taxon>
        <taxon>Ecdysozoa</taxon>
        <taxon>Arthropoda</taxon>
        <taxon>Hexapoda</taxon>
        <taxon>Insecta</taxon>
        <taxon>Pterygota</taxon>
        <taxon>Neoptera</taxon>
        <taxon>Paraneoptera</taxon>
        <taxon>Hemiptera</taxon>
        <taxon>Sternorrhyncha</taxon>
        <taxon>Aleyrodoidea</taxon>
        <taxon>Aleyrodidae</taxon>
        <taxon>Aleyrodinae</taxon>
        <taxon>Bemisia</taxon>
    </lineage>
</organism>
<feature type="domain" description="Glucose-methanol-choline oxidoreductase N-terminal" evidence="4">
    <location>
        <begin position="352"/>
        <end position="366"/>
    </location>
</feature>
<dbReference type="PANTHER" id="PTHR11552:SF217">
    <property type="entry name" value="GLUCOSE DEHYDROGENASE [FAD, QUINONE]"/>
    <property type="match status" value="1"/>
</dbReference>
<feature type="binding site" evidence="2">
    <location>
        <position position="315"/>
    </location>
    <ligand>
        <name>FAD</name>
        <dbReference type="ChEBI" id="CHEBI:57692"/>
    </ligand>
</feature>
<keyword evidence="6" id="KW-1185">Reference proteome</keyword>
<dbReference type="InterPro" id="IPR036188">
    <property type="entry name" value="FAD/NAD-bd_sf"/>
</dbReference>
<dbReference type="Pfam" id="PF05199">
    <property type="entry name" value="GMC_oxred_C"/>
    <property type="match status" value="1"/>
</dbReference>
<dbReference type="GO" id="GO:0016614">
    <property type="term" value="F:oxidoreductase activity, acting on CH-OH group of donors"/>
    <property type="evidence" value="ECO:0007669"/>
    <property type="project" value="InterPro"/>
</dbReference>
<reference evidence="5" key="1">
    <citation type="submission" date="2021-12" db="EMBL/GenBank/DDBJ databases">
        <authorList>
            <person name="King R."/>
        </authorList>
    </citation>
    <scope>NUCLEOTIDE SEQUENCE</scope>
</reference>
<dbReference type="AlphaFoldDB" id="A0A9P0G628"/>
<comment type="cofactor">
    <cofactor evidence="2">
        <name>FAD</name>
        <dbReference type="ChEBI" id="CHEBI:57692"/>
    </cofactor>
</comment>
<dbReference type="EMBL" id="OU963869">
    <property type="protein sequence ID" value="CAH0776998.1"/>
    <property type="molecule type" value="Genomic_DNA"/>
</dbReference>
<dbReference type="InterPro" id="IPR007867">
    <property type="entry name" value="GMC_OxRtase_C"/>
</dbReference>
<keyword evidence="2" id="KW-0274">FAD</keyword>
<evidence type="ECO:0000313" key="5">
    <source>
        <dbReference type="EMBL" id="CAH0776998.1"/>
    </source>
</evidence>
<evidence type="ECO:0000256" key="3">
    <source>
        <dbReference type="SAM" id="SignalP"/>
    </source>
</evidence>
<keyword evidence="3" id="KW-0732">Signal</keyword>
<evidence type="ECO:0000259" key="4">
    <source>
        <dbReference type="PROSITE" id="PS00624"/>
    </source>
</evidence>
<feature type="binding site" evidence="2">
    <location>
        <position position="173"/>
    </location>
    <ligand>
        <name>FAD</name>
        <dbReference type="ChEBI" id="CHEBI:57692"/>
    </ligand>
</feature>
<sequence length="668" mass="74293">MRSDLVLPLLVCLVRIDLVEPEKFVIHSSSRPEASNKETKCGCENEAPTLQSVTGDDSAFMQYMENMLSKQCDLKDATACNRVYQGNNEVYDFIVVGAGSGGSVAAARLSENREWDVALLEAGGPEPLGAQVPSTYHNYEGHAEIDWNFSMEPQEGACLGWPQGRCHFARGKVMGGTGVLHGMMYSRGNSWDFDEWERLGNKGWAYENVIDYFLRSEDNTDYMPTYDSEGNVYHSRGGPLTIQRFNHAPPLAKKIIEAAGELGEPTYNVITDGLHRGFTLAQATTRNGTRLSASKAFLQPAMDRPNLKIYQHAQVTKVLITPTTKTAIGVEYIQNNEKQRIFALREVIICAGAIMSPHILLHSGVGPAEQLKKFGIPIIQHLPGVGKTLMNHVSFSVPITMDYPAMRVLDESTLDDFLTNRKGPLTSTGLSQVAGFARLDEPLAKHKGHFVPDIQFFSSGFQANYSRTGRIGEIYGRHELYSITPTLLRPKIYGEIRLKSKSPLAHPLIIGNYLQDPDDMRLLVKGIRFVERMVNTTSLRSTGSRIVPYTIKGCEKYPFDSDGFWECAIRHDTNSENHWVGTCKMGPEKDRLAVVNSQLQVYGVPNLRVMDASIMPTVPSGNVNGPIIMIGEKGSQMVKDAWLISKRSRKKIDLDKMMEEMKSSKTSS</sequence>
<dbReference type="GO" id="GO:0050660">
    <property type="term" value="F:flavin adenine dinucleotide binding"/>
    <property type="evidence" value="ECO:0007669"/>
    <property type="project" value="InterPro"/>
</dbReference>
<feature type="chain" id="PRO_5040431574" description="Glucose-methanol-choline oxidoreductase N-terminal domain-containing protein" evidence="3">
    <location>
        <begin position="22"/>
        <end position="668"/>
    </location>
</feature>
<dbReference type="InterPro" id="IPR012132">
    <property type="entry name" value="GMC_OxRdtase"/>
</dbReference>
<proteinExistence type="inferred from homology"/>
<dbReference type="PIRSF" id="PIRSF000137">
    <property type="entry name" value="Alcohol_oxidase"/>
    <property type="match status" value="1"/>
</dbReference>
<dbReference type="SUPFAM" id="SSF54373">
    <property type="entry name" value="FAD-linked reductases, C-terminal domain"/>
    <property type="match status" value="1"/>
</dbReference>
<dbReference type="SUPFAM" id="SSF51905">
    <property type="entry name" value="FAD/NAD(P)-binding domain"/>
    <property type="match status" value="1"/>
</dbReference>
<feature type="binding site" evidence="2">
    <location>
        <position position="177"/>
    </location>
    <ligand>
        <name>FAD</name>
        <dbReference type="ChEBI" id="CHEBI:57692"/>
    </ligand>
</feature>